<evidence type="ECO:0000256" key="10">
    <source>
        <dbReference type="PIRNR" id="PIRNR000804"/>
    </source>
</evidence>
<dbReference type="Pfam" id="PF02767">
    <property type="entry name" value="DNA_pol3_beta_2"/>
    <property type="match status" value="1"/>
</dbReference>
<evidence type="ECO:0000259" key="12">
    <source>
        <dbReference type="Pfam" id="PF02767"/>
    </source>
</evidence>
<keyword evidence="15" id="KW-1185">Reference proteome</keyword>
<dbReference type="NCBIfam" id="TIGR00663">
    <property type="entry name" value="dnan"/>
    <property type="match status" value="1"/>
</dbReference>
<dbReference type="Proteomes" id="UP000077926">
    <property type="component" value="Chromosome"/>
</dbReference>
<gene>
    <name evidence="14" type="ORF">ABE28_009885</name>
</gene>
<dbReference type="GO" id="GO:0008408">
    <property type="term" value="F:3'-5' exonuclease activity"/>
    <property type="evidence" value="ECO:0007669"/>
    <property type="project" value="InterPro"/>
</dbReference>
<dbReference type="GO" id="GO:0005737">
    <property type="term" value="C:cytoplasm"/>
    <property type="evidence" value="ECO:0007669"/>
    <property type="project" value="UniProtKB-SubCell"/>
</dbReference>
<feature type="domain" description="DNA polymerase III beta sliding clamp central" evidence="12">
    <location>
        <begin position="136"/>
        <end position="248"/>
    </location>
</feature>
<comment type="subcellular location">
    <subcellularLocation>
        <location evidence="1 10">Cytoplasm</location>
    </subcellularLocation>
</comment>
<dbReference type="InterPro" id="IPR022634">
    <property type="entry name" value="DNA_polIII_beta_N"/>
</dbReference>
<keyword evidence="8 10" id="KW-0239">DNA-directed DNA polymerase</keyword>
<dbReference type="STRING" id="264697.ABE28_009885"/>
<evidence type="ECO:0000313" key="15">
    <source>
        <dbReference type="Proteomes" id="UP000077926"/>
    </source>
</evidence>
<comment type="similarity">
    <text evidence="2 10">Belongs to the beta sliding clamp family.</text>
</comment>
<evidence type="ECO:0000313" key="14">
    <source>
        <dbReference type="EMBL" id="AOH54659.1"/>
    </source>
</evidence>
<sequence>MEFRVNKNCFHQALSAVGHAISLKTTASILSGIKIVANDNHLLIIGSNSDIIIEKAIPGMIDGVRVLEVNDKGSVVLPAKYLRDIIYKLSDDIHVKLNANHSVTIKSAEIVTDLNGLNSGEYPDLPLLDDAVTIEVRSEEFLEIVKQTAFAVSNSESRPVLAGVNMTFRDNVLSCVATNSHRLASSELSLETKVTGSFIVPSKSLNEWTKLMNEGEDIVHIIISKSYIGFKSNHISLFSRLIEGSYPNVMGLLPKDPKTVIAVDTDQLIKGIDRACLFARGGRNNNVHLEIVDCTKLRISSNSTECGKIEEYQTIKSIKGEGEVSITLNGYFLMDALKVIKEKEVKLSISGAVKPVLIEPGNGAASHFHLISPVRSS</sequence>
<evidence type="ECO:0000256" key="8">
    <source>
        <dbReference type="ARBA" id="ARBA00022932"/>
    </source>
</evidence>
<dbReference type="InterPro" id="IPR046938">
    <property type="entry name" value="DNA_clamp_sf"/>
</dbReference>
<dbReference type="GO" id="GO:0006271">
    <property type="term" value="P:DNA strand elongation involved in DNA replication"/>
    <property type="evidence" value="ECO:0007669"/>
    <property type="project" value="TreeGrafter"/>
</dbReference>
<evidence type="ECO:0000256" key="4">
    <source>
        <dbReference type="ARBA" id="ARBA00022490"/>
    </source>
</evidence>
<dbReference type="InterPro" id="IPR001001">
    <property type="entry name" value="DNA_polIII_beta"/>
</dbReference>
<dbReference type="RefSeq" id="WP_064466356.1">
    <property type="nucleotide sequence ID" value="NZ_CP017080.1"/>
</dbReference>
<dbReference type="SMART" id="SM00480">
    <property type="entry name" value="POL3Bc"/>
    <property type="match status" value="1"/>
</dbReference>
<proteinExistence type="inferred from homology"/>
<protein>
    <recommendedName>
        <fullName evidence="3 10">Beta sliding clamp</fullName>
    </recommendedName>
</protein>
<dbReference type="InterPro" id="IPR022637">
    <property type="entry name" value="DNA_polIII_beta_cen"/>
</dbReference>
<dbReference type="Pfam" id="PF00712">
    <property type="entry name" value="DNA_pol3_beta"/>
    <property type="match status" value="1"/>
</dbReference>
<dbReference type="GO" id="GO:0003677">
    <property type="term" value="F:DNA binding"/>
    <property type="evidence" value="ECO:0007669"/>
    <property type="project" value="UniProtKB-UniRule"/>
</dbReference>
<dbReference type="PANTHER" id="PTHR30478">
    <property type="entry name" value="DNA POLYMERASE III SUBUNIT BETA"/>
    <property type="match status" value="1"/>
</dbReference>
<dbReference type="CDD" id="cd00140">
    <property type="entry name" value="beta_clamp"/>
    <property type="match status" value="1"/>
</dbReference>
<evidence type="ECO:0000256" key="2">
    <source>
        <dbReference type="ARBA" id="ARBA00010752"/>
    </source>
</evidence>
<evidence type="ECO:0000256" key="1">
    <source>
        <dbReference type="ARBA" id="ARBA00004496"/>
    </source>
</evidence>
<dbReference type="Gene3D" id="3.10.150.10">
    <property type="entry name" value="DNA Polymerase III, subunit A, domain 2"/>
    <property type="match status" value="1"/>
</dbReference>
<keyword evidence="5 10" id="KW-0808">Transferase</keyword>
<dbReference type="GO" id="GO:0009360">
    <property type="term" value="C:DNA polymerase III complex"/>
    <property type="evidence" value="ECO:0007669"/>
    <property type="project" value="InterPro"/>
</dbReference>
<dbReference type="SUPFAM" id="SSF55979">
    <property type="entry name" value="DNA clamp"/>
    <property type="match status" value="3"/>
</dbReference>
<feature type="domain" description="DNA polymerase III beta sliding clamp C-terminal" evidence="13">
    <location>
        <begin position="252"/>
        <end position="362"/>
    </location>
</feature>
<keyword evidence="6 10" id="KW-0548">Nucleotidyltransferase</keyword>
<dbReference type="Pfam" id="PF02768">
    <property type="entry name" value="DNA_pol3_beta_3"/>
    <property type="match status" value="1"/>
</dbReference>
<evidence type="ECO:0000256" key="9">
    <source>
        <dbReference type="ARBA" id="ARBA00023125"/>
    </source>
</evidence>
<dbReference type="InterPro" id="IPR022635">
    <property type="entry name" value="DNA_polIII_beta_C"/>
</dbReference>
<evidence type="ECO:0000256" key="3">
    <source>
        <dbReference type="ARBA" id="ARBA00021035"/>
    </source>
</evidence>
<reference evidence="14 15" key="1">
    <citation type="submission" date="2016-08" db="EMBL/GenBank/DDBJ databases">
        <title>Complete genome sequence of Bacillus muralis G25-68, a strain with toxicity to nematodes.</title>
        <authorList>
            <person name="Zheng Z."/>
        </authorList>
    </citation>
    <scope>NUCLEOTIDE SEQUENCE [LARGE SCALE GENOMIC DNA]</scope>
    <source>
        <strain evidence="14 15">G25-68</strain>
    </source>
</reference>
<dbReference type="PIRSF" id="PIRSF000804">
    <property type="entry name" value="DNA_pol_III_b"/>
    <property type="match status" value="1"/>
</dbReference>
<keyword evidence="4 10" id="KW-0963">Cytoplasm</keyword>
<evidence type="ECO:0000256" key="5">
    <source>
        <dbReference type="ARBA" id="ARBA00022679"/>
    </source>
</evidence>
<organism evidence="14 15">
    <name type="scientific">Peribacillus muralis</name>
    <dbReference type="NCBI Taxonomy" id="264697"/>
    <lineage>
        <taxon>Bacteria</taxon>
        <taxon>Bacillati</taxon>
        <taxon>Bacillota</taxon>
        <taxon>Bacilli</taxon>
        <taxon>Bacillales</taxon>
        <taxon>Bacillaceae</taxon>
        <taxon>Peribacillus</taxon>
    </lineage>
</organism>
<name>A0A1B3XN69_9BACI</name>
<dbReference type="GO" id="GO:0003887">
    <property type="term" value="F:DNA-directed DNA polymerase activity"/>
    <property type="evidence" value="ECO:0007669"/>
    <property type="project" value="UniProtKB-UniRule"/>
</dbReference>
<dbReference type="Gene3D" id="3.70.10.10">
    <property type="match status" value="1"/>
</dbReference>
<evidence type="ECO:0000256" key="6">
    <source>
        <dbReference type="ARBA" id="ARBA00022695"/>
    </source>
</evidence>
<evidence type="ECO:0000259" key="11">
    <source>
        <dbReference type="Pfam" id="PF00712"/>
    </source>
</evidence>
<accession>A0A1B3XN69</accession>
<feature type="domain" description="DNA polymerase III beta sliding clamp N-terminal" evidence="11">
    <location>
        <begin position="1"/>
        <end position="126"/>
    </location>
</feature>
<keyword evidence="9" id="KW-0238">DNA-binding</keyword>
<evidence type="ECO:0000256" key="7">
    <source>
        <dbReference type="ARBA" id="ARBA00022705"/>
    </source>
</evidence>
<dbReference type="PANTHER" id="PTHR30478:SF0">
    <property type="entry name" value="BETA SLIDING CLAMP"/>
    <property type="match status" value="1"/>
</dbReference>
<comment type="subunit">
    <text evidence="10">Forms a ring-shaped head-to-tail homodimer around DNA.</text>
</comment>
<dbReference type="EMBL" id="CP017080">
    <property type="protein sequence ID" value="AOH54659.1"/>
    <property type="molecule type" value="Genomic_DNA"/>
</dbReference>
<evidence type="ECO:0000259" key="13">
    <source>
        <dbReference type="Pfam" id="PF02768"/>
    </source>
</evidence>
<dbReference type="KEGG" id="bmur:ABE28_009885"/>
<dbReference type="OrthoDB" id="8421503at2"/>
<comment type="function">
    <text evidence="10">Confers DNA tethering and processivity to DNA polymerases and other proteins. Acts as a clamp, forming a ring around DNA (a reaction catalyzed by the clamp-loading complex) which diffuses in an ATP-independent manner freely and bidirectionally along dsDNA. Initially characterized for its ability to contact the catalytic subunit of DNA polymerase III (Pol III), a complex, multichain enzyme responsible for most of the replicative synthesis in bacteria; Pol III exhibits 3'-5' exonuclease proofreading activity. The beta chain is required for initiation of replication as well as for processivity of DNA replication.</text>
</comment>
<dbReference type="AlphaFoldDB" id="A0A1B3XN69"/>
<keyword evidence="7 10" id="KW-0235">DNA replication</keyword>